<dbReference type="EMBL" id="JARHTQ010000018">
    <property type="protein sequence ID" value="MDF2258789.1"/>
    <property type="molecule type" value="Genomic_DNA"/>
</dbReference>
<dbReference type="InterPro" id="IPR036188">
    <property type="entry name" value="FAD/NAD-bd_sf"/>
</dbReference>
<dbReference type="Pfam" id="PF00732">
    <property type="entry name" value="GMC_oxred_N"/>
    <property type="match status" value="1"/>
</dbReference>
<dbReference type="PANTHER" id="PTHR11552">
    <property type="entry name" value="GLUCOSE-METHANOL-CHOLINE GMC OXIDOREDUCTASE"/>
    <property type="match status" value="1"/>
</dbReference>
<organism evidence="7 8">
    <name type="scientific">Streptantibioticus ferralitis</name>
    <dbReference type="NCBI Taxonomy" id="236510"/>
    <lineage>
        <taxon>Bacteria</taxon>
        <taxon>Bacillati</taxon>
        <taxon>Actinomycetota</taxon>
        <taxon>Actinomycetes</taxon>
        <taxon>Kitasatosporales</taxon>
        <taxon>Streptomycetaceae</taxon>
        <taxon>Streptantibioticus</taxon>
    </lineage>
</organism>
<sequence>MRTVVVGAGSAGMTCAWKPSEDPGNEVVLVEGGADPGPGVPDILRQEIGLPPDYYWNHTGADTGDFLPCGRVFGGSSAVNAAEAQRGRPWCYDAWGSPERTWQKCLPAFCALEADQQFGEAEHHGADGPIPVTRYAPQPCRQRPDQHPPGAGNFGTPEILFRSGIGPAEHLRASELPVMVDAPELGSHLSDHALVQMDVTDPLQLAMPGEWERCRPSRWTATTTRRPSSSRTARTSSSHRPDR</sequence>
<feature type="compositionally biased region" description="Low complexity" evidence="5">
    <location>
        <begin position="217"/>
        <end position="243"/>
    </location>
</feature>
<evidence type="ECO:0000313" key="8">
    <source>
        <dbReference type="Proteomes" id="UP001220022"/>
    </source>
</evidence>
<keyword evidence="3" id="KW-0285">Flavoprotein</keyword>
<dbReference type="InterPro" id="IPR000172">
    <property type="entry name" value="GMC_OxRdtase_N"/>
</dbReference>
<accession>A0ABT5Z507</accession>
<proteinExistence type="inferred from homology"/>
<evidence type="ECO:0000256" key="3">
    <source>
        <dbReference type="ARBA" id="ARBA00022630"/>
    </source>
</evidence>
<dbReference type="InterPro" id="IPR012132">
    <property type="entry name" value="GMC_OxRdtase"/>
</dbReference>
<dbReference type="PANTHER" id="PTHR11552:SF147">
    <property type="entry name" value="CHOLINE DEHYDROGENASE, MITOCHONDRIAL"/>
    <property type="match status" value="1"/>
</dbReference>
<evidence type="ECO:0000256" key="4">
    <source>
        <dbReference type="ARBA" id="ARBA00022827"/>
    </source>
</evidence>
<evidence type="ECO:0000256" key="5">
    <source>
        <dbReference type="SAM" id="MobiDB-lite"/>
    </source>
</evidence>
<comment type="caution">
    <text evidence="7">The sequence shown here is derived from an EMBL/GenBank/DDBJ whole genome shotgun (WGS) entry which is preliminary data.</text>
</comment>
<reference evidence="7 8" key="1">
    <citation type="submission" date="2023-03" db="EMBL/GenBank/DDBJ databases">
        <title>Draft genome sequence of type strain Streptomyces ferralitis JCM 14344.</title>
        <authorList>
            <person name="Klaysubun C."/>
            <person name="Duangmal K."/>
        </authorList>
    </citation>
    <scope>NUCLEOTIDE SEQUENCE [LARGE SCALE GENOMIC DNA]</scope>
    <source>
        <strain evidence="7 8">JCM 14344</strain>
    </source>
</reference>
<dbReference type="Gene3D" id="3.50.50.60">
    <property type="entry name" value="FAD/NAD(P)-binding domain"/>
    <property type="match status" value="2"/>
</dbReference>
<protein>
    <submittedName>
        <fullName evidence="7">GMC family oxidoreductase N-terminal domain-containing protein</fullName>
    </submittedName>
</protein>
<evidence type="ECO:0000256" key="1">
    <source>
        <dbReference type="ARBA" id="ARBA00001974"/>
    </source>
</evidence>
<gene>
    <name evidence="7" type="ORF">P2L57_24595</name>
</gene>
<keyword evidence="4" id="KW-0274">FAD</keyword>
<comment type="similarity">
    <text evidence="2">Belongs to the GMC oxidoreductase family.</text>
</comment>
<dbReference type="Proteomes" id="UP001220022">
    <property type="component" value="Unassembled WGS sequence"/>
</dbReference>
<feature type="domain" description="Glucose-methanol-choline oxidoreductase N-terminal" evidence="6">
    <location>
        <begin position="2"/>
        <end position="134"/>
    </location>
</feature>
<evidence type="ECO:0000259" key="6">
    <source>
        <dbReference type="Pfam" id="PF00732"/>
    </source>
</evidence>
<evidence type="ECO:0000313" key="7">
    <source>
        <dbReference type="EMBL" id="MDF2258789.1"/>
    </source>
</evidence>
<dbReference type="SUPFAM" id="SSF51905">
    <property type="entry name" value="FAD/NAD(P)-binding domain"/>
    <property type="match status" value="1"/>
</dbReference>
<dbReference type="RefSeq" id="WP_275818176.1">
    <property type="nucleotide sequence ID" value="NZ_BAAANM010000014.1"/>
</dbReference>
<comment type="cofactor">
    <cofactor evidence="1">
        <name>FAD</name>
        <dbReference type="ChEBI" id="CHEBI:57692"/>
    </cofactor>
</comment>
<keyword evidence="8" id="KW-1185">Reference proteome</keyword>
<feature type="region of interest" description="Disordered" evidence="5">
    <location>
        <begin position="214"/>
        <end position="243"/>
    </location>
</feature>
<name>A0ABT5Z507_9ACTN</name>
<evidence type="ECO:0000256" key="2">
    <source>
        <dbReference type="ARBA" id="ARBA00010790"/>
    </source>
</evidence>